<evidence type="ECO:0000256" key="2">
    <source>
        <dbReference type="SAM" id="MobiDB-lite"/>
    </source>
</evidence>
<name>A0A2A4CTM5_9RHOB</name>
<dbReference type="AlphaFoldDB" id="A0A2A4CTM5"/>
<gene>
    <name evidence="5" type="primary">dprA</name>
    <name evidence="5" type="ORF">CLN94_00550</name>
</gene>
<sequence>MKTDLFSLPTPFTPPTTEEDELSVLRLIRSRRVGPATFKRLIHEQGSARAALAALPEIARAAGVSGYEICPEGVAMAELRAGQRAGAQLLCYGGAGYPPELIDLPDPPAVLWALGDLSLLQKPRLALVGARNASSLGGRMTRALAHDLGAAGYAIVSGLARGIDAMAHEAALETGTIGVQAGGIDVIYPLENTALAEKMATRGLRLAENPPGTQPQARHFPQRNRIISGLAQAVIVVEAALRSGSLITARAALEQGREVMAVPGHPFDGRAGGCNALIRDGALLVRGAEDVLAGLGGPPARVPPPRIPQGDSAPPKSAPTLQPQHSEQPLALRLLSLLGPSPSTEDQLIRDLGADPAAVARTLLALELDGQVQRHPGGLLSRS</sequence>
<dbReference type="Pfam" id="PF02481">
    <property type="entry name" value="DNA_processg_A"/>
    <property type="match status" value="1"/>
</dbReference>
<feature type="domain" description="DprA winged helix" evidence="4">
    <location>
        <begin position="320"/>
        <end position="378"/>
    </location>
</feature>
<dbReference type="RefSeq" id="WP_096429945.1">
    <property type="nucleotide sequence ID" value="NZ_NTJD01000001.1"/>
</dbReference>
<dbReference type="Proteomes" id="UP000243507">
    <property type="component" value="Unassembled WGS sequence"/>
</dbReference>
<feature type="region of interest" description="Disordered" evidence="2">
    <location>
        <begin position="295"/>
        <end position="326"/>
    </location>
</feature>
<evidence type="ECO:0000313" key="6">
    <source>
        <dbReference type="Proteomes" id="UP000243507"/>
    </source>
</evidence>
<evidence type="ECO:0000256" key="1">
    <source>
        <dbReference type="ARBA" id="ARBA00006525"/>
    </source>
</evidence>
<comment type="similarity">
    <text evidence="1">Belongs to the DprA/Smf family.</text>
</comment>
<evidence type="ECO:0000259" key="4">
    <source>
        <dbReference type="Pfam" id="PF17782"/>
    </source>
</evidence>
<accession>A0A2A4CTM5</accession>
<dbReference type="Gene3D" id="3.40.50.450">
    <property type="match status" value="1"/>
</dbReference>
<comment type="caution">
    <text evidence="5">The sequence shown here is derived from an EMBL/GenBank/DDBJ whole genome shotgun (WGS) entry which is preliminary data.</text>
</comment>
<dbReference type="NCBIfam" id="TIGR00732">
    <property type="entry name" value="dprA"/>
    <property type="match status" value="1"/>
</dbReference>
<dbReference type="EMBL" id="NTJD01000001">
    <property type="protein sequence ID" value="PCD77847.1"/>
    <property type="molecule type" value="Genomic_DNA"/>
</dbReference>
<dbReference type="InterPro" id="IPR036388">
    <property type="entry name" value="WH-like_DNA-bd_sf"/>
</dbReference>
<dbReference type="Gene3D" id="1.10.10.10">
    <property type="entry name" value="Winged helix-like DNA-binding domain superfamily/Winged helix DNA-binding domain"/>
    <property type="match status" value="1"/>
</dbReference>
<dbReference type="SUPFAM" id="SSF102405">
    <property type="entry name" value="MCP/YpsA-like"/>
    <property type="match status" value="1"/>
</dbReference>
<evidence type="ECO:0000313" key="5">
    <source>
        <dbReference type="EMBL" id="PCD77847.1"/>
    </source>
</evidence>
<evidence type="ECO:0000259" key="3">
    <source>
        <dbReference type="Pfam" id="PF02481"/>
    </source>
</evidence>
<dbReference type="Pfam" id="PF17782">
    <property type="entry name" value="WHD_DprA"/>
    <property type="match status" value="1"/>
</dbReference>
<dbReference type="Pfam" id="PF21102">
    <property type="entry name" value="DprA_N"/>
    <property type="match status" value="1"/>
</dbReference>
<dbReference type="InterPro" id="IPR057666">
    <property type="entry name" value="DrpA_SLOG"/>
</dbReference>
<feature type="domain" description="Smf/DprA SLOG" evidence="3">
    <location>
        <begin position="89"/>
        <end position="293"/>
    </location>
</feature>
<protein>
    <submittedName>
        <fullName evidence="5">DNA-protecting protein DprA</fullName>
    </submittedName>
</protein>
<reference evidence="5 6" key="1">
    <citation type="submission" date="2017-09" db="EMBL/GenBank/DDBJ databases">
        <title>A multilocus sequence analysis scheme for characterization of bacteria in the genus Thioclava.</title>
        <authorList>
            <person name="Liu Y."/>
            <person name="Shao Z."/>
        </authorList>
    </citation>
    <scope>NUCLEOTIDE SEQUENCE [LARGE SCALE GENOMIC DNA]</scope>
    <source>
        <strain evidence="5 6">CAU 1312</strain>
    </source>
</reference>
<dbReference type="GO" id="GO:0009294">
    <property type="term" value="P:DNA-mediated transformation"/>
    <property type="evidence" value="ECO:0007669"/>
    <property type="project" value="InterPro"/>
</dbReference>
<dbReference type="PANTHER" id="PTHR43022:SF1">
    <property type="entry name" value="PROTEIN SMF"/>
    <property type="match status" value="1"/>
</dbReference>
<dbReference type="PANTHER" id="PTHR43022">
    <property type="entry name" value="PROTEIN SMF"/>
    <property type="match status" value="1"/>
</dbReference>
<keyword evidence="6" id="KW-1185">Reference proteome</keyword>
<proteinExistence type="inferred from homology"/>
<dbReference type="OrthoDB" id="9785707at2"/>
<dbReference type="InterPro" id="IPR041614">
    <property type="entry name" value="DprA_WH"/>
</dbReference>
<organism evidence="5 6">
    <name type="scientific">Pseudothioclava arenosa</name>
    <dbReference type="NCBI Taxonomy" id="1795308"/>
    <lineage>
        <taxon>Bacteria</taxon>
        <taxon>Pseudomonadati</taxon>
        <taxon>Pseudomonadota</taxon>
        <taxon>Alphaproteobacteria</taxon>
        <taxon>Rhodobacterales</taxon>
        <taxon>Paracoccaceae</taxon>
        <taxon>Pseudothioclava</taxon>
    </lineage>
</organism>
<dbReference type="InterPro" id="IPR003488">
    <property type="entry name" value="DprA"/>
</dbReference>